<evidence type="ECO:0000256" key="18">
    <source>
        <dbReference type="ARBA" id="ARBA00048914"/>
    </source>
</evidence>
<evidence type="ECO:0000256" key="17">
    <source>
        <dbReference type="ARBA" id="ARBA00031026"/>
    </source>
</evidence>
<comment type="cofactor">
    <cofactor evidence="1 19">
        <name>FAD</name>
        <dbReference type="ChEBI" id="CHEBI:57692"/>
    </cofactor>
</comment>
<organism evidence="22 23">
    <name type="scientific">Helicobacter turcicus</name>
    <dbReference type="NCBI Taxonomy" id="2867412"/>
    <lineage>
        <taxon>Bacteria</taxon>
        <taxon>Pseudomonadati</taxon>
        <taxon>Campylobacterota</taxon>
        <taxon>Epsilonproteobacteria</taxon>
        <taxon>Campylobacterales</taxon>
        <taxon>Helicobacteraceae</taxon>
        <taxon>Helicobacter</taxon>
    </lineage>
</organism>
<keyword evidence="23" id="KW-1185">Reference proteome</keyword>
<dbReference type="Proteomes" id="UP000700059">
    <property type="component" value="Unassembled WGS sequence"/>
</dbReference>
<dbReference type="InterPro" id="IPR036635">
    <property type="entry name" value="MurB_C_sf"/>
</dbReference>
<dbReference type="NCBIfam" id="NF010479">
    <property type="entry name" value="PRK13904.1"/>
    <property type="match status" value="1"/>
</dbReference>
<evidence type="ECO:0000259" key="21">
    <source>
        <dbReference type="Pfam" id="PF02873"/>
    </source>
</evidence>
<feature type="domain" description="UDP-N-acetylenolpyruvoylglucosamine reductase C-terminal" evidence="21">
    <location>
        <begin position="178"/>
        <end position="272"/>
    </location>
</feature>
<dbReference type="Gene3D" id="3.90.78.10">
    <property type="entry name" value="UDP-N-acetylenolpyruvoylglucosamine reductase, C-terminal domain"/>
    <property type="match status" value="1"/>
</dbReference>
<feature type="domain" description="FAD linked oxidase N-terminal" evidence="20">
    <location>
        <begin position="36"/>
        <end position="137"/>
    </location>
</feature>
<dbReference type="InterPro" id="IPR011601">
    <property type="entry name" value="MurB_C"/>
</dbReference>
<comment type="subcellular location">
    <subcellularLocation>
        <location evidence="3 19">Cytoplasm</location>
    </subcellularLocation>
</comment>
<evidence type="ECO:0000256" key="10">
    <source>
        <dbReference type="ARBA" id="ARBA00022827"/>
    </source>
</evidence>
<dbReference type="SUPFAM" id="SSF56194">
    <property type="entry name" value="Uridine diphospho-N-Acetylenolpyruvylglucosamine reductase, MurB, C-terminal domain"/>
    <property type="match status" value="1"/>
</dbReference>
<proteinExistence type="inferred from homology"/>
<reference evidence="22 23" key="1">
    <citation type="submission" date="2021-08" db="EMBL/GenBank/DDBJ databases">
        <title>Helicobacter spp. isolated from feces of Anatolian Ground Squirrel (Spermophilus xanthoprymnus) in Turkey.</title>
        <authorList>
            <person name="Aydin F."/>
            <person name="Abay S."/>
            <person name="Kayman T."/>
            <person name="Karakaya E."/>
            <person name="Saticioglu I.B."/>
        </authorList>
    </citation>
    <scope>NUCLEOTIDE SEQUENCE [LARGE SCALE GENOMIC DNA]</scope>
    <source>
        <strain evidence="22 23">Faydin-H70</strain>
    </source>
</reference>
<keyword evidence="14 19" id="KW-0560">Oxidoreductase</keyword>
<evidence type="ECO:0000256" key="9">
    <source>
        <dbReference type="ARBA" id="ARBA00022630"/>
    </source>
</evidence>
<dbReference type="HAMAP" id="MF_00037">
    <property type="entry name" value="MurB"/>
    <property type="match status" value="1"/>
</dbReference>
<dbReference type="Pfam" id="PF01565">
    <property type="entry name" value="FAD_binding_4"/>
    <property type="match status" value="1"/>
</dbReference>
<keyword evidence="13 19" id="KW-0573">Peptidoglycan synthesis</keyword>
<dbReference type="RefSeq" id="WP_221531722.1">
    <property type="nucleotide sequence ID" value="NZ_JAIGYP010000003.1"/>
</dbReference>
<comment type="similarity">
    <text evidence="19">Belongs to the MurB family.</text>
</comment>
<evidence type="ECO:0000256" key="16">
    <source>
        <dbReference type="ARBA" id="ARBA00023316"/>
    </source>
</evidence>
<comment type="caution">
    <text evidence="22">The sequence shown here is derived from an EMBL/GenBank/DDBJ whole genome shotgun (WGS) entry which is preliminary data.</text>
</comment>
<evidence type="ECO:0000256" key="11">
    <source>
        <dbReference type="ARBA" id="ARBA00022857"/>
    </source>
</evidence>
<dbReference type="GO" id="GO:0008762">
    <property type="term" value="F:UDP-N-acetylmuramate dehydrogenase activity"/>
    <property type="evidence" value="ECO:0007669"/>
    <property type="project" value="UniProtKB-EC"/>
</dbReference>
<feature type="active site" description="Proton donor" evidence="19">
    <location>
        <position position="195"/>
    </location>
</feature>
<evidence type="ECO:0000256" key="5">
    <source>
        <dbReference type="ARBA" id="ARBA00012518"/>
    </source>
</evidence>
<keyword evidence="11 19" id="KW-0521">NADP</keyword>
<evidence type="ECO:0000256" key="3">
    <source>
        <dbReference type="ARBA" id="ARBA00004496"/>
    </source>
</evidence>
<evidence type="ECO:0000313" key="23">
    <source>
        <dbReference type="Proteomes" id="UP000700059"/>
    </source>
</evidence>
<keyword evidence="7 19" id="KW-0963">Cytoplasm</keyword>
<evidence type="ECO:0000259" key="20">
    <source>
        <dbReference type="Pfam" id="PF01565"/>
    </source>
</evidence>
<evidence type="ECO:0000256" key="7">
    <source>
        <dbReference type="ARBA" id="ARBA00022490"/>
    </source>
</evidence>
<dbReference type="EC" id="1.3.1.98" evidence="5 19"/>
<dbReference type="SUPFAM" id="SSF56176">
    <property type="entry name" value="FAD-binding/transporter-associated domain-like"/>
    <property type="match status" value="1"/>
</dbReference>
<accession>A0ABS7JM41</accession>
<dbReference type="InterPro" id="IPR036318">
    <property type="entry name" value="FAD-bd_PCMH-like_sf"/>
</dbReference>
<evidence type="ECO:0000313" key="22">
    <source>
        <dbReference type="EMBL" id="MBX7490458.1"/>
    </source>
</evidence>
<dbReference type="InterPro" id="IPR003170">
    <property type="entry name" value="MurB"/>
</dbReference>
<evidence type="ECO:0000256" key="15">
    <source>
        <dbReference type="ARBA" id="ARBA00023306"/>
    </source>
</evidence>
<keyword evidence="12 19" id="KW-0133">Cell shape</keyword>
<keyword evidence="8 19" id="KW-0132">Cell division</keyword>
<keyword evidence="9 19" id="KW-0285">Flavoprotein</keyword>
<dbReference type="PANTHER" id="PTHR21071">
    <property type="entry name" value="UDP-N-ACETYLENOLPYRUVOYLGLUCOSAMINE REDUCTASE"/>
    <property type="match status" value="1"/>
</dbReference>
<evidence type="ECO:0000256" key="8">
    <source>
        <dbReference type="ARBA" id="ARBA00022618"/>
    </source>
</evidence>
<evidence type="ECO:0000256" key="2">
    <source>
        <dbReference type="ARBA" id="ARBA00003921"/>
    </source>
</evidence>
<sequence>MLQKTIDFSHYTSVKIGAIQPLNFIESLEDYDMFLQSGTPINIVGKANNLLISPNAKNLITLSKKFDYIKDLGDCLEVGAATPSGRLFSYAKCKNLFGFEILSKLPGSIGGIIKMNAGLKTYAIKDVLQGILMLDSNTKLCFKSVESLGLTYRNSAISGLIFAGIFKKQANFNSSLVETFTKMRQNQPKEPSFGSCFKNPKGNFAGALIENVGLKGVKFGKNKSLMFSPIHANFLVNLGNSSFEEALDLIQLAKEKVYTESKITLENEVQIIL</sequence>
<protein>
    <recommendedName>
        <fullName evidence="6 19">UDP-N-acetylenolpyruvoylglucosamine reductase</fullName>
        <ecNumber evidence="5 19">1.3.1.98</ecNumber>
    </recommendedName>
    <alternativeName>
        <fullName evidence="17 19">UDP-N-acetylmuramate dehydrogenase</fullName>
    </alternativeName>
</protein>
<keyword evidence="15 19" id="KW-0131">Cell cycle</keyword>
<evidence type="ECO:0000256" key="13">
    <source>
        <dbReference type="ARBA" id="ARBA00022984"/>
    </source>
</evidence>
<evidence type="ECO:0000256" key="19">
    <source>
        <dbReference type="HAMAP-Rule" id="MF_00037"/>
    </source>
</evidence>
<evidence type="ECO:0000256" key="4">
    <source>
        <dbReference type="ARBA" id="ARBA00004752"/>
    </source>
</evidence>
<feature type="active site" evidence="19">
    <location>
        <position position="153"/>
    </location>
</feature>
<gene>
    <name evidence="19" type="primary">murB</name>
    <name evidence="22" type="ORF">K4G57_03115</name>
</gene>
<keyword evidence="10 19" id="KW-0274">FAD</keyword>
<name>A0ABS7JM41_9HELI</name>
<dbReference type="InterPro" id="IPR016169">
    <property type="entry name" value="FAD-bd_PCMH_sub2"/>
</dbReference>
<dbReference type="EMBL" id="JAIGYQ010000003">
    <property type="protein sequence ID" value="MBX7490458.1"/>
    <property type="molecule type" value="Genomic_DNA"/>
</dbReference>
<dbReference type="NCBIfam" id="TIGR00179">
    <property type="entry name" value="murB"/>
    <property type="match status" value="1"/>
</dbReference>
<comment type="pathway">
    <text evidence="4 19">Cell wall biogenesis; peptidoglycan biosynthesis.</text>
</comment>
<feature type="active site" evidence="19">
    <location>
        <position position="268"/>
    </location>
</feature>
<keyword evidence="16 19" id="KW-0961">Cell wall biogenesis/degradation</keyword>
<dbReference type="PANTHER" id="PTHR21071:SF4">
    <property type="entry name" value="UDP-N-ACETYLENOLPYRUVOYLGLUCOSAMINE REDUCTASE"/>
    <property type="match status" value="1"/>
</dbReference>
<dbReference type="Gene3D" id="3.30.465.10">
    <property type="match status" value="1"/>
</dbReference>
<dbReference type="InterPro" id="IPR006094">
    <property type="entry name" value="Oxid_FAD_bind_N"/>
</dbReference>
<comment type="catalytic activity">
    <reaction evidence="18 19">
        <text>UDP-N-acetyl-alpha-D-muramate + NADP(+) = UDP-N-acetyl-3-O-(1-carboxyvinyl)-alpha-D-glucosamine + NADPH + H(+)</text>
        <dbReference type="Rhea" id="RHEA:12248"/>
        <dbReference type="ChEBI" id="CHEBI:15378"/>
        <dbReference type="ChEBI" id="CHEBI:57783"/>
        <dbReference type="ChEBI" id="CHEBI:58349"/>
        <dbReference type="ChEBI" id="CHEBI:68483"/>
        <dbReference type="ChEBI" id="CHEBI:70757"/>
        <dbReference type="EC" id="1.3.1.98"/>
    </reaction>
</comment>
<evidence type="ECO:0000256" key="1">
    <source>
        <dbReference type="ARBA" id="ARBA00001974"/>
    </source>
</evidence>
<evidence type="ECO:0000256" key="6">
    <source>
        <dbReference type="ARBA" id="ARBA00015188"/>
    </source>
</evidence>
<evidence type="ECO:0000256" key="14">
    <source>
        <dbReference type="ARBA" id="ARBA00023002"/>
    </source>
</evidence>
<evidence type="ECO:0000256" key="12">
    <source>
        <dbReference type="ARBA" id="ARBA00022960"/>
    </source>
</evidence>
<dbReference type="Pfam" id="PF02873">
    <property type="entry name" value="MurB_C"/>
    <property type="match status" value="1"/>
</dbReference>
<comment type="function">
    <text evidence="2 19">Cell wall formation.</text>
</comment>